<dbReference type="Gene3D" id="2.30.30.40">
    <property type="entry name" value="SH3 Domains"/>
    <property type="match status" value="2"/>
</dbReference>
<dbReference type="GO" id="GO:0009896">
    <property type="term" value="P:positive regulation of catabolic process"/>
    <property type="evidence" value="ECO:0007669"/>
    <property type="project" value="UniProtKB-ARBA"/>
</dbReference>
<evidence type="ECO:0000256" key="1">
    <source>
        <dbReference type="ARBA" id="ARBA00004123"/>
    </source>
</evidence>
<evidence type="ECO:0000256" key="2">
    <source>
        <dbReference type="ARBA" id="ARBA00004496"/>
    </source>
</evidence>
<keyword evidence="7" id="KW-0341">Growth regulation</keyword>
<comment type="subunit">
    <text evidence="14">Interacts with melt.</text>
</comment>
<evidence type="ECO:0000256" key="17">
    <source>
        <dbReference type="PROSITE-ProRule" id="PRU00192"/>
    </source>
</evidence>
<evidence type="ECO:0000256" key="15">
    <source>
        <dbReference type="ARBA" id="ARBA00039893"/>
    </source>
</evidence>
<dbReference type="GO" id="GO:0042594">
    <property type="term" value="P:response to starvation"/>
    <property type="evidence" value="ECO:0007669"/>
    <property type="project" value="UniProtKB-ARBA"/>
</dbReference>
<feature type="compositionally biased region" description="Gly residues" evidence="18">
    <location>
        <begin position="1108"/>
        <end position="1120"/>
    </location>
</feature>
<feature type="compositionally biased region" description="Polar residues" evidence="18">
    <location>
        <begin position="1068"/>
        <end position="1078"/>
    </location>
</feature>
<feature type="compositionally biased region" description="Low complexity" evidence="18">
    <location>
        <begin position="652"/>
        <end position="678"/>
    </location>
</feature>
<dbReference type="GO" id="GO:0031349">
    <property type="term" value="P:positive regulation of defense response"/>
    <property type="evidence" value="ECO:0007669"/>
    <property type="project" value="UniProtKB-ARBA"/>
</dbReference>
<feature type="compositionally biased region" description="Low complexity" evidence="18">
    <location>
        <begin position="195"/>
        <end position="219"/>
    </location>
</feature>
<evidence type="ECO:0000256" key="14">
    <source>
        <dbReference type="ARBA" id="ARBA00038846"/>
    </source>
</evidence>
<dbReference type="GO" id="GO:0001228">
    <property type="term" value="F:DNA-binding transcription activator activity, RNA polymerase II-specific"/>
    <property type="evidence" value="ECO:0007669"/>
    <property type="project" value="UniProtKB-ARBA"/>
</dbReference>
<dbReference type="SMART" id="SM00339">
    <property type="entry name" value="FH"/>
    <property type="match status" value="1"/>
</dbReference>
<sequence>MMEPIAELDDDEEGFDFNSSMVDGRNLQMHFRSRSNTWPQFSSAAYDDPDPDSIAIIDHHIHHPHHSHHNHHHDDTHELLVATRNKLDGTLNEHHIGPESSNAMGSIVGYPLLYDQSSSSYHTPAEKSGLMSQHQHHSQHQQQQHHHSDGSNLLDVADLYGNIHSHHNNLLVPVSGSSHSQHQQQQHHQSEIHRSTSSSPATAVVAAAASGASGPSSTSMHSQNNGGSSKIPSGVSSTYFSSSTNSSSTTTSTNSTIRASTIGIGHTPMDNVDSTPSSVMNANNINNTNKSNNSSNSNLNSTSQQQQQQQQHLNTFSSRNDEMDRVGSPSISSPVPSTPTPSHTPTSTVGGNPASAVAAALAAASALKKNTSRRNAWGNMSYADLITQAINGSPEKRLTLSQIYEWMVQNVTYFKDKGDSNSSAGWKNSIRHNLSLHNRFMRVQNEGTGKSSWWMINPDAKPGKAARRRAISMETHNYEKRRGRVKRRVEQLRAAAGLMPLVNDPGALSALSDYKLASSSTSLTSLCMADTSGSGTSSAILVSSPSSSDNYDPFMDSSSHFHANQGQFSPGEFRPRASSNASSTCSTMNLLLDNSDNRQVSSLSPHGWSTADLCQLYNTTPSSGGSGGTYGTPNTSSTTSYNNQQHDLYKLQSQTQQQQQQQQQHSSSSSISPSTTTTPPLNGSKSHFTSLENVPIMIGTTIGTGKANSLLNSGYYTVEKAKLTEINNNNQNNTGSIALAAGANLNLSLGSIPYVSNNSSYHDSQSHHHHHHHHNHHNHHRSSSTSSVAAAAAAAASMANTDLSITSSSSYSSPHGTSMEHGFGKMTLGFGLYAQDPAQVSCYGTVYNDSSFTYYGDYSGVSHEALNSLSYPSHVTGPDLDLDFDTKKKKKMAFLCPVRIRRNKKKHSTFTYFLFCLMSNNNNNNNNRLGTFESDLLSGTLSRPIPTMGRITGSASIETLVRVGIEKEHGLSPDSKMIVLHDFTPCVDDELQVSRGQIVNVLYQENDWVYVIADGQQNEGFIPFSYCMVYDESANLPPKRKMDRTVPLNLNIIDQQQQQQQPSIPPLLSSTASPSEVVTTTTISNNNNGTNSISDNTRPQFLLPSTNGVGGGGGVGGGDGLVESNDTNGVIYTPIGSLSPKHSFNSVINIDVANSSTTRKTHTNHSTTAAASIVSATCSNGPSHHSLGHHQHDPTTIDSSSPPPPPPLLLQPPPPLGIGQLNGVAQSIIHNGTSTNGVEPISGSGGGGGSGGATNMPLSEMEPFIKELFGRFIVLYQFISRHENEITVERGEIVTLLNKEDPDWYWVMRTDSVEGFVPAIYIGPQDILLNPHNASLILGQNPVSNNGFEVAPYRIADINNTVDNANNSVINNQSYHHGQPMPLRWHQVTS</sequence>
<comment type="caution">
    <text evidence="21">The sequence shown here is derived from an EMBL/GenBank/DDBJ whole genome shotgun (WGS) entry which is preliminary data.</text>
</comment>
<dbReference type="EMBL" id="JAPWDV010000004">
    <property type="protein sequence ID" value="KAJ6216009.1"/>
    <property type="molecule type" value="Genomic_DNA"/>
</dbReference>
<comment type="subcellular location">
    <subcellularLocation>
        <location evidence="2">Cytoplasm</location>
    </subcellularLocation>
    <subcellularLocation>
        <location evidence="1 16">Nucleus</location>
    </subcellularLocation>
</comment>
<feature type="region of interest" description="Disordered" evidence="18">
    <location>
        <begin position="118"/>
        <end position="152"/>
    </location>
</feature>
<feature type="compositionally biased region" description="Polar residues" evidence="18">
    <location>
        <begin position="679"/>
        <end position="688"/>
    </location>
</feature>
<organism evidence="21 22">
    <name type="scientific">Blomia tropicalis</name>
    <name type="common">Mite</name>
    <dbReference type="NCBI Taxonomy" id="40697"/>
    <lineage>
        <taxon>Eukaryota</taxon>
        <taxon>Metazoa</taxon>
        <taxon>Ecdysozoa</taxon>
        <taxon>Arthropoda</taxon>
        <taxon>Chelicerata</taxon>
        <taxon>Arachnida</taxon>
        <taxon>Acari</taxon>
        <taxon>Acariformes</taxon>
        <taxon>Sarcoptiformes</taxon>
        <taxon>Astigmata</taxon>
        <taxon>Glycyphagoidea</taxon>
        <taxon>Echimyopodidae</taxon>
        <taxon>Blomia</taxon>
    </lineage>
</organism>
<feature type="compositionally biased region" description="Low complexity" evidence="18">
    <location>
        <begin position="631"/>
        <end position="643"/>
    </location>
</feature>
<feature type="compositionally biased region" description="Low complexity" evidence="18">
    <location>
        <begin position="177"/>
        <end position="187"/>
    </location>
</feature>
<feature type="region of interest" description="Disordered" evidence="18">
    <location>
        <begin position="168"/>
        <end position="353"/>
    </location>
</feature>
<gene>
    <name evidence="21" type="ORF">RDWZM_010509</name>
</gene>
<dbReference type="GO" id="GO:0040015">
    <property type="term" value="P:negative regulation of multicellular organism growth"/>
    <property type="evidence" value="ECO:0007669"/>
    <property type="project" value="UniProtKB-ARBA"/>
</dbReference>
<feature type="compositionally biased region" description="Low complexity" evidence="18">
    <location>
        <begin position="328"/>
        <end position="353"/>
    </location>
</feature>
<keyword evidence="8" id="KW-0805">Transcription regulation</keyword>
<dbReference type="InterPro" id="IPR001452">
    <property type="entry name" value="SH3_domain"/>
</dbReference>
<name>A0A9Q0RIR8_BLOTA</name>
<dbReference type="SUPFAM" id="SSF46785">
    <property type="entry name" value="Winged helix' DNA-binding domain"/>
    <property type="match status" value="1"/>
</dbReference>
<evidence type="ECO:0000256" key="13">
    <source>
        <dbReference type="ARBA" id="ARBA00023306"/>
    </source>
</evidence>
<evidence type="ECO:0000256" key="5">
    <source>
        <dbReference type="ARBA" id="ARBA00022490"/>
    </source>
</evidence>
<feature type="compositionally biased region" description="Low complexity" evidence="18">
    <location>
        <begin position="233"/>
        <end position="261"/>
    </location>
</feature>
<dbReference type="Pfam" id="PF07653">
    <property type="entry name" value="SH3_2"/>
    <property type="match status" value="1"/>
</dbReference>
<keyword evidence="11" id="KW-0804">Transcription</keyword>
<dbReference type="PRINTS" id="PR00053">
    <property type="entry name" value="FORKHEAD"/>
</dbReference>
<keyword evidence="10" id="KW-0010">Activator</keyword>
<dbReference type="SUPFAM" id="SSF50044">
    <property type="entry name" value="SH3-domain"/>
    <property type="match status" value="2"/>
</dbReference>
<evidence type="ECO:0000313" key="22">
    <source>
        <dbReference type="Proteomes" id="UP001142055"/>
    </source>
</evidence>
<evidence type="ECO:0000256" key="18">
    <source>
        <dbReference type="SAM" id="MobiDB-lite"/>
    </source>
</evidence>
<feature type="compositionally biased region" description="Polar residues" evidence="18">
    <location>
        <begin position="220"/>
        <end position="231"/>
    </location>
</feature>
<dbReference type="GO" id="GO:0008286">
    <property type="term" value="P:insulin receptor signaling pathway"/>
    <property type="evidence" value="ECO:0007669"/>
    <property type="project" value="UniProtKB-ARBA"/>
</dbReference>
<evidence type="ECO:0000256" key="10">
    <source>
        <dbReference type="ARBA" id="ARBA00023159"/>
    </source>
</evidence>
<dbReference type="SMART" id="SM00326">
    <property type="entry name" value="SH3"/>
    <property type="match status" value="2"/>
</dbReference>
<keyword evidence="4" id="KW-0217">Developmental protein</keyword>
<feature type="compositionally biased region" description="Basic residues" evidence="18">
    <location>
        <begin position="134"/>
        <end position="145"/>
    </location>
</feature>
<feature type="domain" description="SH3" evidence="19">
    <location>
        <begin position="972"/>
        <end position="1032"/>
    </location>
</feature>
<keyword evidence="9 16" id="KW-0238">DNA-binding</keyword>
<dbReference type="GO" id="GO:0005634">
    <property type="term" value="C:nucleus"/>
    <property type="evidence" value="ECO:0007669"/>
    <property type="project" value="UniProtKB-SubCell"/>
</dbReference>
<feature type="compositionally biased region" description="Polar residues" evidence="18">
    <location>
        <begin position="556"/>
        <end position="568"/>
    </location>
</feature>
<dbReference type="CDD" id="cd00174">
    <property type="entry name" value="SH3"/>
    <property type="match status" value="2"/>
</dbReference>
<evidence type="ECO:0000256" key="3">
    <source>
        <dbReference type="ARBA" id="ARBA00022443"/>
    </source>
</evidence>
<dbReference type="GO" id="GO:0008340">
    <property type="term" value="P:determination of adult lifespan"/>
    <property type="evidence" value="ECO:0007669"/>
    <property type="project" value="UniProtKB-ARBA"/>
</dbReference>
<feature type="compositionally biased region" description="Low complexity" evidence="18">
    <location>
        <begin position="1079"/>
        <end position="1097"/>
    </location>
</feature>
<feature type="domain" description="SH3" evidence="19">
    <location>
        <begin position="1267"/>
        <end position="1327"/>
    </location>
</feature>
<proteinExistence type="predicted"/>
<dbReference type="GO" id="GO:0005737">
    <property type="term" value="C:cytoplasm"/>
    <property type="evidence" value="ECO:0007669"/>
    <property type="project" value="UniProtKB-SubCell"/>
</dbReference>
<keyword evidence="6" id="KW-0597">Phosphoprotein</keyword>
<dbReference type="Pfam" id="PF00018">
    <property type="entry name" value="SH3_1"/>
    <property type="match status" value="1"/>
</dbReference>
<dbReference type="PANTHER" id="PTHR45767:SF2">
    <property type="entry name" value="FORKHEAD BOX PROTEIN O"/>
    <property type="match status" value="1"/>
</dbReference>
<dbReference type="PROSITE" id="PS50039">
    <property type="entry name" value="FORK_HEAD_3"/>
    <property type="match status" value="1"/>
</dbReference>
<evidence type="ECO:0000259" key="20">
    <source>
        <dbReference type="PROSITE" id="PS50039"/>
    </source>
</evidence>
<feature type="region of interest" description="Disordered" evidence="18">
    <location>
        <begin position="622"/>
        <end position="688"/>
    </location>
</feature>
<dbReference type="InterPro" id="IPR030456">
    <property type="entry name" value="TF_fork_head_CS_2"/>
</dbReference>
<dbReference type="Gene3D" id="1.10.10.10">
    <property type="entry name" value="Winged helix-like DNA-binding domain superfamily/Winged helix DNA-binding domain"/>
    <property type="match status" value="1"/>
</dbReference>
<evidence type="ECO:0000256" key="16">
    <source>
        <dbReference type="PROSITE-ProRule" id="PRU00089"/>
    </source>
</evidence>
<keyword evidence="3 17" id="KW-0728">SH3 domain</keyword>
<evidence type="ECO:0000256" key="11">
    <source>
        <dbReference type="ARBA" id="ARBA00023163"/>
    </source>
</evidence>
<evidence type="ECO:0000256" key="12">
    <source>
        <dbReference type="ARBA" id="ARBA00023242"/>
    </source>
</evidence>
<dbReference type="InterPro" id="IPR036388">
    <property type="entry name" value="WH-like_DNA-bd_sf"/>
</dbReference>
<evidence type="ECO:0000256" key="8">
    <source>
        <dbReference type="ARBA" id="ARBA00023015"/>
    </source>
</evidence>
<accession>A0A9Q0RIR8</accession>
<feature type="region of interest" description="Disordered" evidence="18">
    <location>
        <begin position="532"/>
        <end position="582"/>
    </location>
</feature>
<feature type="domain" description="Fork-head" evidence="20">
    <location>
        <begin position="377"/>
        <end position="483"/>
    </location>
</feature>
<dbReference type="PROSITE" id="PS00658">
    <property type="entry name" value="FORK_HEAD_2"/>
    <property type="match status" value="1"/>
</dbReference>
<evidence type="ECO:0000313" key="21">
    <source>
        <dbReference type="EMBL" id="KAJ6216009.1"/>
    </source>
</evidence>
<evidence type="ECO:0000256" key="7">
    <source>
        <dbReference type="ARBA" id="ARBA00022604"/>
    </source>
</evidence>
<dbReference type="GO" id="GO:0034599">
    <property type="term" value="P:cellular response to oxidative stress"/>
    <property type="evidence" value="ECO:0007669"/>
    <property type="project" value="UniProtKB-ARBA"/>
</dbReference>
<dbReference type="GO" id="GO:0000978">
    <property type="term" value="F:RNA polymerase II cis-regulatory region sequence-specific DNA binding"/>
    <property type="evidence" value="ECO:0007669"/>
    <property type="project" value="TreeGrafter"/>
</dbReference>
<keyword evidence="22" id="KW-1185">Reference proteome</keyword>
<dbReference type="Pfam" id="PF00250">
    <property type="entry name" value="Forkhead"/>
    <property type="match status" value="1"/>
</dbReference>
<feature type="compositionally biased region" description="Basic residues" evidence="18">
    <location>
        <begin position="767"/>
        <end position="782"/>
    </location>
</feature>
<dbReference type="InterPro" id="IPR036028">
    <property type="entry name" value="SH3-like_dom_sf"/>
</dbReference>
<feature type="region of interest" description="Disordered" evidence="18">
    <location>
        <begin position="759"/>
        <end position="787"/>
    </location>
</feature>
<reference evidence="21" key="1">
    <citation type="submission" date="2022-12" db="EMBL/GenBank/DDBJ databases">
        <title>Genome assemblies of Blomia tropicalis.</title>
        <authorList>
            <person name="Cui Y."/>
        </authorList>
    </citation>
    <scope>NUCLEOTIDE SEQUENCE</scope>
    <source>
        <tissue evidence="21">Adult mites</tissue>
    </source>
</reference>
<dbReference type="Proteomes" id="UP001142055">
    <property type="component" value="Chromosome 4"/>
</dbReference>
<feature type="compositionally biased region" description="Pro residues" evidence="18">
    <location>
        <begin position="1201"/>
        <end position="1211"/>
    </location>
</feature>
<feature type="compositionally biased region" description="Low complexity" evidence="18">
    <location>
        <begin position="537"/>
        <end position="548"/>
    </location>
</feature>
<dbReference type="PANTHER" id="PTHR45767">
    <property type="entry name" value="FORKHEAD BOX PROTEIN O"/>
    <property type="match status" value="1"/>
</dbReference>
<feature type="region of interest" description="Disordered" evidence="18">
    <location>
        <begin position="1177"/>
        <end position="1211"/>
    </location>
</feature>
<dbReference type="PROSITE" id="PS50002">
    <property type="entry name" value="SH3"/>
    <property type="match status" value="2"/>
</dbReference>
<evidence type="ECO:0000256" key="4">
    <source>
        <dbReference type="ARBA" id="ARBA00022473"/>
    </source>
</evidence>
<evidence type="ECO:0000259" key="19">
    <source>
        <dbReference type="PROSITE" id="PS50002"/>
    </source>
</evidence>
<evidence type="ECO:0000256" key="6">
    <source>
        <dbReference type="ARBA" id="ARBA00022553"/>
    </source>
</evidence>
<feature type="compositionally biased region" description="Low complexity" evidence="18">
    <location>
        <begin position="277"/>
        <end position="318"/>
    </location>
</feature>
<keyword evidence="13" id="KW-0131">Cell cycle</keyword>
<keyword evidence="12 16" id="KW-0539">Nucleus</keyword>
<keyword evidence="5" id="KW-0963">Cytoplasm</keyword>
<dbReference type="InterPro" id="IPR036390">
    <property type="entry name" value="WH_DNA-bd_sf"/>
</dbReference>
<dbReference type="InterPro" id="IPR001766">
    <property type="entry name" value="Fork_head_dom"/>
</dbReference>
<feature type="DNA-binding region" description="Fork-head" evidence="16">
    <location>
        <begin position="377"/>
        <end position="483"/>
    </location>
</feature>
<dbReference type="GO" id="GO:0050778">
    <property type="term" value="P:positive regulation of immune response"/>
    <property type="evidence" value="ECO:0007669"/>
    <property type="project" value="UniProtKB-ARBA"/>
</dbReference>
<feature type="region of interest" description="Disordered" evidence="18">
    <location>
        <begin position="1055"/>
        <end position="1121"/>
    </location>
</feature>
<protein>
    <recommendedName>
        <fullName evidence="15">Forkhead box protein O</fullName>
    </recommendedName>
</protein>
<dbReference type="GO" id="GO:0010883">
    <property type="term" value="P:regulation of lipid storage"/>
    <property type="evidence" value="ECO:0007669"/>
    <property type="project" value="UniProtKB-ARBA"/>
</dbReference>
<dbReference type="FunFam" id="1.10.10.10:FF:000032">
    <property type="entry name" value="Forkhead box protein O4"/>
    <property type="match status" value="1"/>
</dbReference>
<evidence type="ECO:0000256" key="9">
    <source>
        <dbReference type="ARBA" id="ARBA00023125"/>
    </source>
</evidence>